<evidence type="ECO:0000313" key="2">
    <source>
        <dbReference type="EMBL" id="CAE0823798.1"/>
    </source>
</evidence>
<reference evidence="2" key="1">
    <citation type="submission" date="2021-01" db="EMBL/GenBank/DDBJ databases">
        <authorList>
            <person name="Corre E."/>
            <person name="Pelletier E."/>
            <person name="Niang G."/>
            <person name="Scheremetjew M."/>
            <person name="Finn R."/>
            <person name="Kale V."/>
            <person name="Holt S."/>
            <person name="Cochrane G."/>
            <person name="Meng A."/>
            <person name="Brown T."/>
            <person name="Cohen L."/>
        </authorList>
    </citation>
    <scope>NUCLEOTIDE SEQUENCE</scope>
    <source>
        <strain evidence="2">CCMP1594</strain>
    </source>
</reference>
<protein>
    <submittedName>
        <fullName evidence="2">Uncharacterized protein</fullName>
    </submittedName>
</protein>
<dbReference type="EMBL" id="HBJA01101611">
    <property type="protein sequence ID" value="CAE0823797.1"/>
    <property type="molecule type" value="Transcribed_RNA"/>
</dbReference>
<organism evidence="2">
    <name type="scientific">Eutreptiella gymnastica</name>
    <dbReference type="NCBI Taxonomy" id="73025"/>
    <lineage>
        <taxon>Eukaryota</taxon>
        <taxon>Discoba</taxon>
        <taxon>Euglenozoa</taxon>
        <taxon>Euglenida</taxon>
        <taxon>Spirocuta</taxon>
        <taxon>Euglenophyceae</taxon>
        <taxon>Eutreptiales</taxon>
        <taxon>Eutreptiaceae</taxon>
        <taxon>Eutreptiella</taxon>
    </lineage>
</organism>
<gene>
    <name evidence="1" type="ORF">EGYM00163_LOCUS35000</name>
    <name evidence="2" type="ORF">EGYM00163_LOCUS35001</name>
</gene>
<dbReference type="EMBL" id="HBJA01101614">
    <property type="protein sequence ID" value="CAE0823798.1"/>
    <property type="molecule type" value="Transcribed_RNA"/>
</dbReference>
<name>A0A6T2DL74_9EUGL</name>
<evidence type="ECO:0000313" key="1">
    <source>
        <dbReference type="EMBL" id="CAE0823797.1"/>
    </source>
</evidence>
<accession>A0A6T2DL74</accession>
<sequence length="106" mass="11652">MSSCNITPSSNCGQGPNVGEYLRLHLASWHCNACKLLGTNWGHGMNSSLYAMLHPCSAPPRVSNTARTPLVHTNSHKYIVLMTHAFVQIQQSPSQAARFNPSREAY</sequence>
<dbReference type="AlphaFoldDB" id="A0A6T2DL74"/>
<proteinExistence type="predicted"/>